<comment type="subunit">
    <text evidence="1">Self-associates forming complexes of several hundred monomers.</text>
</comment>
<evidence type="ECO:0000313" key="7">
    <source>
        <dbReference type="Proteomes" id="UP000198287"/>
    </source>
</evidence>
<organism evidence="6 7">
    <name type="scientific">Folsomia candida</name>
    <name type="common">Springtail</name>
    <dbReference type="NCBI Taxonomy" id="158441"/>
    <lineage>
        <taxon>Eukaryota</taxon>
        <taxon>Metazoa</taxon>
        <taxon>Ecdysozoa</taxon>
        <taxon>Arthropoda</taxon>
        <taxon>Hexapoda</taxon>
        <taxon>Collembola</taxon>
        <taxon>Entomobryomorpha</taxon>
        <taxon>Isotomoidea</taxon>
        <taxon>Isotomidae</taxon>
        <taxon>Proisotominae</taxon>
        <taxon>Folsomia</taxon>
    </lineage>
</organism>
<dbReference type="Proteomes" id="UP000198287">
    <property type="component" value="Unassembled WGS sequence"/>
</dbReference>
<comment type="function">
    <text evidence="3">Involved in transvection phenomena (= synapsis-dependent gene expression), where the synaptic pairing of chromosomes carrying genes with which zeste interacts influences the expression of these genes. Zeste binds to DNA and stimulates transcription from a nearby promoter.</text>
</comment>
<proteinExistence type="predicted"/>
<feature type="compositionally biased region" description="Basic and acidic residues" evidence="4">
    <location>
        <begin position="1"/>
        <end position="17"/>
    </location>
</feature>
<accession>A0A226E9W8</accession>
<protein>
    <recommendedName>
        <fullName evidence="2">Regulatory protein zeste</fullName>
    </recommendedName>
</protein>
<evidence type="ECO:0000256" key="3">
    <source>
        <dbReference type="ARBA" id="ARBA00025466"/>
    </source>
</evidence>
<reference evidence="6 7" key="1">
    <citation type="submission" date="2015-12" db="EMBL/GenBank/DDBJ databases">
        <title>The genome of Folsomia candida.</title>
        <authorList>
            <person name="Faddeeva A."/>
            <person name="Derks M.F."/>
            <person name="Anvar Y."/>
            <person name="Smit S."/>
            <person name="Van Straalen N."/>
            <person name="Roelofs D."/>
        </authorList>
    </citation>
    <scope>NUCLEOTIDE SEQUENCE [LARGE SCALE GENOMIC DNA]</scope>
    <source>
        <strain evidence="6 7">VU population</strain>
        <tissue evidence="6">Whole body</tissue>
    </source>
</reference>
<dbReference type="EMBL" id="LNIX01000005">
    <property type="protein sequence ID" value="OXA54412.1"/>
    <property type="molecule type" value="Genomic_DNA"/>
</dbReference>
<dbReference type="AlphaFoldDB" id="A0A226E9W8"/>
<dbReference type="InterPro" id="IPR028002">
    <property type="entry name" value="Myb_DNA-bind_5"/>
</dbReference>
<evidence type="ECO:0000256" key="4">
    <source>
        <dbReference type="SAM" id="MobiDB-lite"/>
    </source>
</evidence>
<dbReference type="InterPro" id="IPR036397">
    <property type="entry name" value="RNaseH_sf"/>
</dbReference>
<dbReference type="Pfam" id="PF13873">
    <property type="entry name" value="Myb_DNA-bind_5"/>
    <property type="match status" value="1"/>
</dbReference>
<dbReference type="OrthoDB" id="6134189at2759"/>
<sequence length="238" mass="28263">MSPSDKSDTDQEFETHVRSKLPPITPHEKEILLQVVSKPEIKSIVENKEINRVWTAQKTEAWQKVSLEFCSHLNVTQMSGDQLKKAWENLKGRAKKQVSKTKRSHYFFRWIKVIPYKMRCKLGLDLLEDEIVYKIDDYAKEVKKLHWISTIKKSDIPVNLHDASSFDFFGFGQHKRRLFQRNFCSFDGVWKTMITELSKIDQNLATKTFSSWKRRLRLIVEKDGRHIKNIKQIHKNFR</sequence>
<comment type="caution">
    <text evidence="6">The sequence shown here is derived from an EMBL/GenBank/DDBJ whole genome shotgun (WGS) entry which is preliminary data.</text>
</comment>
<evidence type="ECO:0000313" key="6">
    <source>
        <dbReference type="EMBL" id="OXA54412.1"/>
    </source>
</evidence>
<evidence type="ECO:0000259" key="5">
    <source>
        <dbReference type="Pfam" id="PF13873"/>
    </source>
</evidence>
<feature type="region of interest" description="Disordered" evidence="4">
    <location>
        <begin position="1"/>
        <end position="20"/>
    </location>
</feature>
<name>A0A226E9W8_FOLCA</name>
<evidence type="ECO:0000256" key="1">
    <source>
        <dbReference type="ARBA" id="ARBA00011764"/>
    </source>
</evidence>
<keyword evidence="6" id="KW-0238">DNA-binding</keyword>
<feature type="domain" description="Myb/SANT-like DNA-binding" evidence="5">
    <location>
        <begin position="25"/>
        <end position="99"/>
    </location>
</feature>
<dbReference type="Gene3D" id="3.30.420.10">
    <property type="entry name" value="Ribonuclease H-like superfamily/Ribonuclease H"/>
    <property type="match status" value="1"/>
</dbReference>
<gene>
    <name evidence="6" type="ORF">Fcan01_11889</name>
</gene>
<evidence type="ECO:0000256" key="2">
    <source>
        <dbReference type="ARBA" id="ARBA00016807"/>
    </source>
</evidence>
<dbReference type="GO" id="GO:0003677">
    <property type="term" value="F:DNA binding"/>
    <property type="evidence" value="ECO:0007669"/>
    <property type="project" value="UniProtKB-KW"/>
</dbReference>
<keyword evidence="7" id="KW-1185">Reference proteome</keyword>